<comment type="caution">
    <text evidence="2">The sequence shown here is derived from an EMBL/GenBank/DDBJ whole genome shotgun (WGS) entry which is preliminary data.</text>
</comment>
<feature type="domain" description="HPr" evidence="1">
    <location>
        <begin position="16"/>
        <end position="73"/>
    </location>
</feature>
<reference evidence="2 3" key="1">
    <citation type="submission" date="2019-08" db="EMBL/GenBank/DDBJ databases">
        <title>In-depth cultivation of the pig gut microbiome towards novel bacterial diversity and tailored functional studies.</title>
        <authorList>
            <person name="Wylensek D."/>
            <person name="Hitch T.C.A."/>
            <person name="Clavel T."/>
        </authorList>
    </citation>
    <scope>NUCLEOTIDE SEQUENCE [LARGE SCALE GENOMIC DNA]</scope>
    <source>
        <strain evidence="2 3">BL-389-WT-3D</strain>
    </source>
</reference>
<proteinExistence type="predicted"/>
<dbReference type="RefSeq" id="WP_004607833.1">
    <property type="nucleotide sequence ID" value="NZ_AP024846.1"/>
</dbReference>
<dbReference type="InterPro" id="IPR035895">
    <property type="entry name" value="HPr-like_sf"/>
</dbReference>
<dbReference type="SUPFAM" id="SSF55594">
    <property type="entry name" value="HPr-like"/>
    <property type="match status" value="1"/>
</dbReference>
<evidence type="ECO:0000259" key="1">
    <source>
        <dbReference type="Pfam" id="PF00381"/>
    </source>
</evidence>
<dbReference type="Proteomes" id="UP000462363">
    <property type="component" value="Unassembled WGS sequence"/>
</dbReference>
<dbReference type="EMBL" id="VUMB01000051">
    <property type="protein sequence ID" value="MSS41783.1"/>
    <property type="molecule type" value="Genomic_DNA"/>
</dbReference>
<protein>
    <submittedName>
        <fullName evidence="2">HPr family phosphocarrier protein</fullName>
    </submittedName>
</protein>
<gene>
    <name evidence="2" type="ORF">FYJ37_15960</name>
</gene>
<name>A0A844F7V8_CLOSV</name>
<dbReference type="Gene3D" id="3.30.1340.10">
    <property type="entry name" value="HPr-like"/>
    <property type="match status" value="1"/>
</dbReference>
<dbReference type="GeneID" id="62695685"/>
<sequence length="76" mass="9069">MSKRIVVFQNPSDILEFVRKVEKYPYDMDMKRGRYIVDAKSLLGLMNLGFQNEIELKVYEEECDDLWKDIEKYVAA</sequence>
<dbReference type="AlphaFoldDB" id="A0A844F7V8"/>
<dbReference type="InterPro" id="IPR000032">
    <property type="entry name" value="HPr-like"/>
</dbReference>
<evidence type="ECO:0000313" key="3">
    <source>
        <dbReference type="Proteomes" id="UP000462363"/>
    </source>
</evidence>
<organism evidence="2 3">
    <name type="scientific">Clostridium scindens (strain JCM 10418 / VPI 12708)</name>
    <dbReference type="NCBI Taxonomy" id="29347"/>
    <lineage>
        <taxon>Bacteria</taxon>
        <taxon>Bacillati</taxon>
        <taxon>Bacillota</taxon>
        <taxon>Clostridia</taxon>
        <taxon>Lachnospirales</taxon>
        <taxon>Lachnospiraceae</taxon>
    </lineage>
</organism>
<dbReference type="Pfam" id="PF00381">
    <property type="entry name" value="PTS-HPr"/>
    <property type="match status" value="1"/>
</dbReference>
<evidence type="ECO:0000313" key="2">
    <source>
        <dbReference type="EMBL" id="MSS41783.1"/>
    </source>
</evidence>
<accession>A0A844F7V8</accession>